<dbReference type="EMBL" id="VFSV01000015">
    <property type="protein sequence ID" value="TRD19835.1"/>
    <property type="molecule type" value="Genomic_DNA"/>
</dbReference>
<evidence type="ECO:0000259" key="3">
    <source>
        <dbReference type="Pfam" id="PF12000"/>
    </source>
</evidence>
<organism evidence="4 5">
    <name type="scientific">Palleronia caenipelagi</name>
    <dbReference type="NCBI Taxonomy" id="2489174"/>
    <lineage>
        <taxon>Bacteria</taxon>
        <taxon>Pseudomonadati</taxon>
        <taxon>Pseudomonadota</taxon>
        <taxon>Alphaproteobacteria</taxon>
        <taxon>Rhodobacterales</taxon>
        <taxon>Roseobacteraceae</taxon>
        <taxon>Palleronia</taxon>
    </lineage>
</organism>
<dbReference type="OrthoDB" id="9793726at2"/>
<dbReference type="GO" id="GO:0009103">
    <property type="term" value="P:lipopolysaccharide biosynthetic process"/>
    <property type="evidence" value="ECO:0007669"/>
    <property type="project" value="TreeGrafter"/>
</dbReference>
<dbReference type="RefSeq" id="WP_142834744.1">
    <property type="nucleotide sequence ID" value="NZ_VFSV01000015.1"/>
</dbReference>
<gene>
    <name evidence="4" type="ORF">FEV53_10345</name>
</gene>
<evidence type="ECO:0000259" key="2">
    <source>
        <dbReference type="Pfam" id="PF00534"/>
    </source>
</evidence>
<dbReference type="GO" id="GO:0016757">
    <property type="term" value="F:glycosyltransferase activity"/>
    <property type="evidence" value="ECO:0007669"/>
    <property type="project" value="InterPro"/>
</dbReference>
<dbReference type="InterPro" id="IPR022623">
    <property type="entry name" value="Glyco_trans_4"/>
</dbReference>
<feature type="domain" description="Glycosyl transferase family 4" evidence="3">
    <location>
        <begin position="26"/>
        <end position="196"/>
    </location>
</feature>
<keyword evidence="1 4" id="KW-0808">Transferase</keyword>
<sequence length="414" mass="46818">MPKTILFIHQNFPGQFLHLAPALAARGHRVVALNNKEMEATIWRGVRIQPYKFTQHRSESTHPWLRGMNNAVQRAEAVMRICLSLKNHGLTPDLIVVHSGWGEGLFLRQVWPDTKIAVFSEFMFQVEGADIGFDPEFDSSDEFGRGARVQMRNLNTSLQAQMADALICPTEWQSRTHAPELRAKMTTLFDGIDTKAIHPDRNARLVLPDGKELRAGEEIVTFVNRNLEPYRGFHVFMRALPDLLRRRPNARVIIVGGDSTSYGAAPKQGGTWRELLTKEIQPRMTDDLWARALFVPRLERNDFTRLLQVSGVHVYMTYPFVLSWSMVEAMSAGCTILASDTGPVREFLTHDHTGHLFDFFDQEALVKGVVELLDAPDVRARLGAAAREAAREHYDLRSVCLPQQIAWAEGLLDA</sequence>
<dbReference type="PANTHER" id="PTHR46401">
    <property type="entry name" value="GLYCOSYLTRANSFERASE WBBK-RELATED"/>
    <property type="match status" value="1"/>
</dbReference>
<dbReference type="Proteomes" id="UP000318590">
    <property type="component" value="Unassembled WGS sequence"/>
</dbReference>
<keyword evidence="5" id="KW-1185">Reference proteome</keyword>
<protein>
    <submittedName>
        <fullName evidence="4">Glycosyltransferase</fullName>
    </submittedName>
</protein>
<comment type="caution">
    <text evidence="4">The sequence shown here is derived from an EMBL/GenBank/DDBJ whole genome shotgun (WGS) entry which is preliminary data.</text>
</comment>
<feature type="domain" description="Glycosyl transferase family 1" evidence="2">
    <location>
        <begin position="214"/>
        <end position="388"/>
    </location>
</feature>
<reference evidence="4 5" key="1">
    <citation type="submission" date="2019-06" db="EMBL/GenBank/DDBJ databases">
        <title>Paenimaribius caenipelagi gen. nov., sp. nov., isolated from a tidal flat.</title>
        <authorList>
            <person name="Yoon J.-H."/>
        </authorList>
    </citation>
    <scope>NUCLEOTIDE SEQUENCE [LARGE SCALE GENOMIC DNA]</scope>
    <source>
        <strain evidence="4 5">JBTF-M29</strain>
    </source>
</reference>
<evidence type="ECO:0000313" key="4">
    <source>
        <dbReference type="EMBL" id="TRD19835.1"/>
    </source>
</evidence>
<name>A0A547Q0D3_9RHOB</name>
<proteinExistence type="predicted"/>
<dbReference type="Pfam" id="PF12000">
    <property type="entry name" value="Glyco_trans_4_3"/>
    <property type="match status" value="1"/>
</dbReference>
<dbReference type="InterPro" id="IPR001296">
    <property type="entry name" value="Glyco_trans_1"/>
</dbReference>
<dbReference type="PANTHER" id="PTHR46401:SF2">
    <property type="entry name" value="GLYCOSYLTRANSFERASE WBBK-RELATED"/>
    <property type="match status" value="1"/>
</dbReference>
<dbReference type="Pfam" id="PF00534">
    <property type="entry name" value="Glycos_transf_1"/>
    <property type="match status" value="1"/>
</dbReference>
<evidence type="ECO:0000313" key="5">
    <source>
        <dbReference type="Proteomes" id="UP000318590"/>
    </source>
</evidence>
<dbReference type="AlphaFoldDB" id="A0A547Q0D3"/>
<dbReference type="Gene3D" id="3.40.50.2000">
    <property type="entry name" value="Glycogen Phosphorylase B"/>
    <property type="match status" value="2"/>
</dbReference>
<evidence type="ECO:0000256" key="1">
    <source>
        <dbReference type="ARBA" id="ARBA00022679"/>
    </source>
</evidence>
<dbReference type="SUPFAM" id="SSF53756">
    <property type="entry name" value="UDP-Glycosyltransferase/glycogen phosphorylase"/>
    <property type="match status" value="1"/>
</dbReference>
<accession>A0A547Q0D3</accession>